<accession>D9W7I3</accession>
<feature type="transmembrane region" description="Helical" evidence="2">
    <location>
        <begin position="305"/>
        <end position="323"/>
    </location>
</feature>
<dbReference type="InterPro" id="IPR050879">
    <property type="entry name" value="Acyltransferase_3"/>
</dbReference>
<keyword evidence="4" id="KW-0808">Transferase</keyword>
<organism evidence="4 5">
    <name type="scientific">Streptomyces himastatinicus ATCC 53653</name>
    <dbReference type="NCBI Taxonomy" id="457427"/>
    <lineage>
        <taxon>Bacteria</taxon>
        <taxon>Bacillati</taxon>
        <taxon>Actinomycetota</taxon>
        <taxon>Actinomycetes</taxon>
        <taxon>Kitasatosporales</taxon>
        <taxon>Streptomycetaceae</taxon>
        <taxon>Streptomyces</taxon>
        <taxon>Streptomyces violaceusniger group</taxon>
    </lineage>
</organism>
<feature type="transmembrane region" description="Helical" evidence="2">
    <location>
        <begin position="335"/>
        <end position="355"/>
    </location>
</feature>
<keyword evidence="2" id="KW-1133">Transmembrane helix</keyword>
<keyword evidence="2" id="KW-0472">Membrane</keyword>
<dbReference type="AlphaFoldDB" id="D9W7I3"/>
<evidence type="ECO:0000256" key="2">
    <source>
        <dbReference type="SAM" id="Phobius"/>
    </source>
</evidence>
<feature type="transmembrane region" description="Helical" evidence="2">
    <location>
        <begin position="393"/>
        <end position="410"/>
    </location>
</feature>
<dbReference type="GO" id="GO:0016747">
    <property type="term" value="F:acyltransferase activity, transferring groups other than amino-acyl groups"/>
    <property type="evidence" value="ECO:0007669"/>
    <property type="project" value="InterPro"/>
</dbReference>
<feature type="transmembrane region" description="Helical" evidence="2">
    <location>
        <begin position="238"/>
        <end position="258"/>
    </location>
</feature>
<keyword evidence="4" id="KW-0012">Acyltransferase</keyword>
<feature type="transmembrane region" description="Helical" evidence="2">
    <location>
        <begin position="101"/>
        <end position="118"/>
    </location>
</feature>
<dbReference type="PANTHER" id="PTHR23028:SF53">
    <property type="entry name" value="ACYL_TRANSF_3 DOMAIN-CONTAINING PROTEIN"/>
    <property type="match status" value="1"/>
</dbReference>
<feature type="transmembrane region" description="Helical" evidence="2">
    <location>
        <begin position="430"/>
        <end position="453"/>
    </location>
</feature>
<proteinExistence type="predicted"/>
<dbReference type="GO" id="GO:0000271">
    <property type="term" value="P:polysaccharide biosynthetic process"/>
    <property type="evidence" value="ECO:0007669"/>
    <property type="project" value="TreeGrafter"/>
</dbReference>
<feature type="transmembrane region" description="Helical" evidence="2">
    <location>
        <begin position="180"/>
        <end position="197"/>
    </location>
</feature>
<dbReference type="GO" id="GO:0016020">
    <property type="term" value="C:membrane"/>
    <property type="evidence" value="ECO:0007669"/>
    <property type="project" value="TreeGrafter"/>
</dbReference>
<evidence type="ECO:0000259" key="3">
    <source>
        <dbReference type="Pfam" id="PF01757"/>
    </source>
</evidence>
<reference evidence="4 5" key="1">
    <citation type="submission" date="2009-02" db="EMBL/GenBank/DDBJ databases">
        <title>Annotation of Streptomyces hygroscopicus strain ATCC 53653.</title>
        <authorList>
            <consortium name="The Broad Institute Genome Sequencing Platform"/>
            <consortium name="Broad Institute Microbial Sequencing Center"/>
            <person name="Fischbach M."/>
            <person name="Godfrey P."/>
            <person name="Ward D."/>
            <person name="Young S."/>
            <person name="Zeng Q."/>
            <person name="Koehrsen M."/>
            <person name="Alvarado L."/>
            <person name="Berlin A.M."/>
            <person name="Bochicchio J."/>
            <person name="Borenstein D."/>
            <person name="Chapman S.B."/>
            <person name="Chen Z."/>
            <person name="Engels R."/>
            <person name="Freedman E."/>
            <person name="Gellesch M."/>
            <person name="Goldberg J."/>
            <person name="Griggs A."/>
            <person name="Gujja S."/>
            <person name="Heilman E.R."/>
            <person name="Heiman D.I."/>
            <person name="Hepburn T.A."/>
            <person name="Howarth C."/>
            <person name="Jen D."/>
            <person name="Larson L."/>
            <person name="Lewis B."/>
            <person name="Mehta T."/>
            <person name="Park D."/>
            <person name="Pearson M."/>
            <person name="Richards J."/>
            <person name="Roberts A."/>
            <person name="Saif S."/>
            <person name="Shea T.D."/>
            <person name="Shenoy N."/>
            <person name="Sisk P."/>
            <person name="Stolte C."/>
            <person name="Sykes S.N."/>
            <person name="Thomson T."/>
            <person name="Walk T."/>
            <person name="White J."/>
            <person name="Yandava C."/>
            <person name="Straight P."/>
            <person name="Clardy J."/>
            <person name="Hung D."/>
            <person name="Kolter R."/>
            <person name="Mekalanos J."/>
            <person name="Walker S."/>
            <person name="Walsh C.T."/>
            <person name="Wieland-Brown L.C."/>
            <person name="Haas B."/>
            <person name="Nusbaum C."/>
            <person name="Birren B."/>
        </authorList>
    </citation>
    <scope>NUCLEOTIDE SEQUENCE [LARGE SCALE GENOMIC DNA]</scope>
    <source>
        <strain evidence="4 5">ATCC 53653</strain>
    </source>
</reference>
<dbReference type="PANTHER" id="PTHR23028">
    <property type="entry name" value="ACETYLTRANSFERASE"/>
    <property type="match status" value="1"/>
</dbReference>
<feature type="transmembrane region" description="Helical" evidence="2">
    <location>
        <begin position="265"/>
        <end position="285"/>
    </location>
</feature>
<evidence type="ECO:0000256" key="1">
    <source>
        <dbReference type="SAM" id="MobiDB-lite"/>
    </source>
</evidence>
<keyword evidence="2" id="KW-0812">Transmembrane</keyword>
<feature type="compositionally biased region" description="Polar residues" evidence="1">
    <location>
        <begin position="65"/>
        <end position="75"/>
    </location>
</feature>
<dbReference type="STRING" id="457427.SSOG_08477"/>
<feature type="transmembrane region" description="Helical" evidence="2">
    <location>
        <begin position="138"/>
        <end position="160"/>
    </location>
</feature>
<dbReference type="Pfam" id="PF01757">
    <property type="entry name" value="Acyl_transf_3"/>
    <property type="match status" value="1"/>
</dbReference>
<evidence type="ECO:0000313" key="5">
    <source>
        <dbReference type="Proteomes" id="UP000003963"/>
    </source>
</evidence>
<feature type="region of interest" description="Disordered" evidence="1">
    <location>
        <begin position="30"/>
        <end position="94"/>
    </location>
</feature>
<feature type="transmembrane region" description="Helical" evidence="2">
    <location>
        <begin position="361"/>
        <end position="381"/>
    </location>
</feature>
<name>D9W7I3_9ACTN</name>
<dbReference type="Proteomes" id="UP000003963">
    <property type="component" value="Unassembled WGS sequence"/>
</dbReference>
<evidence type="ECO:0000313" key="4">
    <source>
        <dbReference type="EMBL" id="EFL28763.1"/>
    </source>
</evidence>
<gene>
    <name evidence="4" type="ORF">SSOG_08477</name>
</gene>
<keyword evidence="5" id="KW-1185">Reference proteome</keyword>
<dbReference type="HOGENOM" id="CLU_005679_1_3_11"/>
<feature type="domain" description="Acyltransferase 3" evidence="3">
    <location>
        <begin position="97"/>
        <end position="451"/>
    </location>
</feature>
<protein>
    <submittedName>
        <fullName evidence="4">Putative integral membrane acyltransferase</fullName>
    </submittedName>
</protein>
<dbReference type="InterPro" id="IPR002656">
    <property type="entry name" value="Acyl_transf_3_dom"/>
</dbReference>
<dbReference type="EMBL" id="GG657754">
    <property type="protein sequence ID" value="EFL28763.1"/>
    <property type="molecule type" value="Genomic_DNA"/>
</dbReference>
<sequence length="479" mass="52012">MAAGDTRTAPPQGVVLAVSLRGDLLLQPLQEHRGPSGAPQGGAAGPAVAGHPAVRRRQGGAPRMSTLSTVNNNTHHPAASTAVKPAQSATGRRRNGEIQGYRGLAAMATVVFHVWQQYFTYDQDGSHAPVANPYANALVSLEVIDFFFVLSAYLLTLSYARAAIDGGSTKPARVFLFRRAIRIVPLYFLAILFIWATRNPSLPGDWADLLRHLTFTQVFDKEQIFYTIGPTWSLSLEIMFYLALVALGPLAARACRLLRSRAARVAVCAAGCALLYIGPMVWIAVAHYGFEVPYTEWPVYFGPQARFGGFAAGMGLAVLTVALGDRGRLGPKVTIPLRVAPLVALYVLSLLSAGPEDFATTFYHPLSAVLWTVLLFATLHVRKPGRWEAWLSARWLTAIGLASYSLFVWHEPIMLGLYEGGLLPPAGQEGFPFAVLIVLVVALAAALVSYWVIEYPASLLGRLKDAKGRSRDFYPEVAR</sequence>